<feature type="transmembrane region" description="Helical" evidence="2">
    <location>
        <begin position="31"/>
        <end position="53"/>
    </location>
</feature>
<dbReference type="AlphaFoldDB" id="A0A7S2J5Z5"/>
<feature type="compositionally biased region" description="Acidic residues" evidence="1">
    <location>
        <begin position="389"/>
        <end position="399"/>
    </location>
</feature>
<dbReference type="EMBL" id="HBGW01023780">
    <property type="protein sequence ID" value="CAD9538784.1"/>
    <property type="molecule type" value="Transcribed_RNA"/>
</dbReference>
<feature type="compositionally biased region" description="Basic and acidic residues" evidence="1">
    <location>
        <begin position="400"/>
        <end position="410"/>
    </location>
</feature>
<sequence length="410" mass="46509">MADFGEINTSSYGGLFSKPLYVHPRFRRRSYLVYFLLGALPLCYVAHGVYVLAMDSSEPPTKETHELRTSSTWQDVVLCPYIWDNVGAKLIRAELYSQWSDYPKLNKSQRVQCEAVPANMHAGYLPKNIQCVKFDTQGLMAKFESDDVAANNEAKMGIPQIYFRAVWESQEKHSYDFGVGAWVGDGIIGTVNGYQEARHDFGVMTQFDLSPKVLKQSDFWCHKSATRHGNCTLGDGFSLSRAMFGEEKYSLGRSKNMGLDILLMQRGHWAFRGDSTNYSEAGNFACSKDLSGPVDRSSVTAYEVQVMMQLFSTSYTIHEIVALHWRIMDFLSNGFAFTCMLLGSFTLLYSQYPPPKVPEHQMLRPLWSQVDERLERMPSVPRFAQAGVESDDDDDTYDESETKRSKESVP</sequence>
<keyword evidence="2" id="KW-1133">Transmembrane helix</keyword>
<proteinExistence type="predicted"/>
<keyword evidence="2" id="KW-0472">Membrane</keyword>
<organism evidence="3">
    <name type="scientific">Zooxanthella nutricula</name>
    <dbReference type="NCBI Taxonomy" id="1333877"/>
    <lineage>
        <taxon>Eukaryota</taxon>
        <taxon>Sar</taxon>
        <taxon>Alveolata</taxon>
        <taxon>Dinophyceae</taxon>
        <taxon>Peridiniales</taxon>
        <taxon>Peridiniales incertae sedis</taxon>
        <taxon>Zooxanthella</taxon>
    </lineage>
</organism>
<feature type="region of interest" description="Disordered" evidence="1">
    <location>
        <begin position="381"/>
        <end position="410"/>
    </location>
</feature>
<gene>
    <name evidence="3" type="ORF">BRAN1462_LOCUS15085</name>
</gene>
<protein>
    <submittedName>
        <fullName evidence="3">Uncharacterized protein</fullName>
    </submittedName>
</protein>
<evidence type="ECO:0000313" key="3">
    <source>
        <dbReference type="EMBL" id="CAD9538784.1"/>
    </source>
</evidence>
<evidence type="ECO:0000256" key="2">
    <source>
        <dbReference type="SAM" id="Phobius"/>
    </source>
</evidence>
<evidence type="ECO:0000256" key="1">
    <source>
        <dbReference type="SAM" id="MobiDB-lite"/>
    </source>
</evidence>
<keyword evidence="2" id="KW-0812">Transmembrane</keyword>
<accession>A0A7S2J5Z5</accession>
<reference evidence="3" key="1">
    <citation type="submission" date="2021-01" db="EMBL/GenBank/DDBJ databases">
        <authorList>
            <person name="Corre E."/>
            <person name="Pelletier E."/>
            <person name="Niang G."/>
            <person name="Scheremetjew M."/>
            <person name="Finn R."/>
            <person name="Kale V."/>
            <person name="Holt S."/>
            <person name="Cochrane G."/>
            <person name="Meng A."/>
            <person name="Brown T."/>
            <person name="Cohen L."/>
        </authorList>
    </citation>
    <scope>NUCLEOTIDE SEQUENCE</scope>
    <source>
        <strain evidence="3">RCC3387</strain>
    </source>
</reference>
<name>A0A7S2J5Z5_9DINO</name>